<sequence length="94" mass="9338">MDTNPSCVGTVPTQVGGEAAIVILDSDARSDGQGRVSITVATAFSAADGDLLWGPTEVPGPSPGTGLIFANTPKALTNERTPTTLLDAASGAVV</sequence>
<gene>
    <name evidence="1" type="ORF">SAMN04488693_13122</name>
</gene>
<dbReference type="RefSeq" id="WP_217636791.1">
    <property type="nucleotide sequence ID" value="NZ_FNDT01000031.1"/>
</dbReference>
<dbReference type="STRING" id="335973.SAMN04488693_13122"/>
<accession>A0A1G8PAV8</accession>
<protein>
    <submittedName>
        <fullName evidence="1">Uncharacterized protein</fullName>
    </submittedName>
</protein>
<proteinExistence type="predicted"/>
<dbReference type="Proteomes" id="UP000199258">
    <property type="component" value="Unassembled WGS sequence"/>
</dbReference>
<evidence type="ECO:0000313" key="2">
    <source>
        <dbReference type="Proteomes" id="UP000199258"/>
    </source>
</evidence>
<reference evidence="1 2" key="1">
    <citation type="submission" date="2016-10" db="EMBL/GenBank/DDBJ databases">
        <authorList>
            <person name="de Groot N.N."/>
        </authorList>
    </citation>
    <scope>NUCLEOTIDE SEQUENCE [LARGE SCALE GENOMIC DNA]</scope>
    <source>
        <strain evidence="1 2">NP_1H</strain>
    </source>
</reference>
<dbReference type="AlphaFoldDB" id="A0A1G8PAV8"/>
<dbReference type="EMBL" id="FNDT01000031">
    <property type="protein sequence ID" value="SDI89653.1"/>
    <property type="molecule type" value="Genomic_DNA"/>
</dbReference>
<feature type="non-terminal residue" evidence="1">
    <location>
        <position position="94"/>
    </location>
</feature>
<name>A0A1G8PAV8_9MICC</name>
<keyword evidence="2" id="KW-1185">Reference proteome</keyword>
<organism evidence="1 2">
    <name type="scientific">Arthrobacter subterraneus</name>
    <dbReference type="NCBI Taxonomy" id="335973"/>
    <lineage>
        <taxon>Bacteria</taxon>
        <taxon>Bacillati</taxon>
        <taxon>Actinomycetota</taxon>
        <taxon>Actinomycetes</taxon>
        <taxon>Micrococcales</taxon>
        <taxon>Micrococcaceae</taxon>
        <taxon>Arthrobacter</taxon>
    </lineage>
</organism>
<evidence type="ECO:0000313" key="1">
    <source>
        <dbReference type="EMBL" id="SDI89653.1"/>
    </source>
</evidence>